<accession>A0ABY7H9S5</accession>
<proteinExistence type="predicted"/>
<dbReference type="SUPFAM" id="SSF50242">
    <property type="entry name" value="TIMP-like"/>
    <property type="match status" value="1"/>
</dbReference>
<dbReference type="InterPro" id="IPR008993">
    <property type="entry name" value="TIMP-like_OB-fold"/>
</dbReference>
<feature type="signal peptide" evidence="2">
    <location>
        <begin position="1"/>
        <end position="22"/>
    </location>
</feature>
<evidence type="ECO:0000313" key="4">
    <source>
        <dbReference type="Proteomes" id="UP001164459"/>
    </source>
</evidence>
<dbReference type="Gene3D" id="2.40.50.120">
    <property type="match status" value="1"/>
</dbReference>
<dbReference type="Proteomes" id="UP001164459">
    <property type="component" value="Chromosome"/>
</dbReference>
<organism evidence="3 4">
    <name type="scientific">Nannocystis punicea</name>
    <dbReference type="NCBI Taxonomy" id="2995304"/>
    <lineage>
        <taxon>Bacteria</taxon>
        <taxon>Pseudomonadati</taxon>
        <taxon>Myxococcota</taxon>
        <taxon>Polyangia</taxon>
        <taxon>Nannocystales</taxon>
        <taxon>Nannocystaceae</taxon>
        <taxon>Nannocystis</taxon>
    </lineage>
</organism>
<dbReference type="EMBL" id="CP114040">
    <property type="protein sequence ID" value="WAS95794.1"/>
    <property type="molecule type" value="Genomic_DNA"/>
</dbReference>
<name>A0ABY7H9S5_9BACT</name>
<evidence type="ECO:0008006" key="5">
    <source>
        <dbReference type="Google" id="ProtNLM"/>
    </source>
</evidence>
<gene>
    <name evidence="3" type="ORF">O0S08_06490</name>
</gene>
<keyword evidence="2" id="KW-0732">Signal</keyword>
<evidence type="ECO:0000313" key="3">
    <source>
        <dbReference type="EMBL" id="WAS95794.1"/>
    </source>
</evidence>
<protein>
    <recommendedName>
        <fullName evidence="5">Tissue inhibitor of metalloproteinase</fullName>
    </recommendedName>
</protein>
<keyword evidence="4" id="KW-1185">Reference proteome</keyword>
<sequence length="248" mass="26508">MLRAALALVVTAVILAAPRSAAACSCDARERSPEAIRRAAAAADAVFEGRVIGRVRVDGPPYERDVPGFEREWQAAFAVQRSWTGAPGRRVVVRTPPDLPGCGISFHAGTRHLVFAYRRRDGQLEADACSLTTRLRDADELLAALGDAEPPRLDARGCAVVDRPGPLALWTLLALRRRPRRPGAPADASSSSRSSTRSPCGNAAKSRADDELAQIIDIPGAQARSKTTPIRAKTAPYPARRGGCTKQT</sequence>
<dbReference type="RefSeq" id="WP_269038138.1">
    <property type="nucleotide sequence ID" value="NZ_CP114040.1"/>
</dbReference>
<evidence type="ECO:0000256" key="1">
    <source>
        <dbReference type="SAM" id="MobiDB-lite"/>
    </source>
</evidence>
<feature type="chain" id="PRO_5045858584" description="Tissue inhibitor of metalloproteinase" evidence="2">
    <location>
        <begin position="23"/>
        <end position="248"/>
    </location>
</feature>
<evidence type="ECO:0000256" key="2">
    <source>
        <dbReference type="SAM" id="SignalP"/>
    </source>
</evidence>
<feature type="compositionally biased region" description="Low complexity" evidence="1">
    <location>
        <begin position="183"/>
        <end position="199"/>
    </location>
</feature>
<reference evidence="3" key="1">
    <citation type="submission" date="2022-11" db="EMBL/GenBank/DDBJ databases">
        <title>Minimal conservation of predation-associated metabolite biosynthetic gene clusters underscores biosynthetic potential of Myxococcota including descriptions for ten novel species: Archangium lansinium sp. nov., Myxococcus landrumus sp. nov., Nannocystis bai.</title>
        <authorList>
            <person name="Ahearne A."/>
            <person name="Stevens C."/>
            <person name="Dowd S."/>
        </authorList>
    </citation>
    <scope>NUCLEOTIDE SEQUENCE</scope>
    <source>
        <strain evidence="3">Fl3</strain>
    </source>
</reference>
<feature type="region of interest" description="Disordered" evidence="1">
    <location>
        <begin position="180"/>
        <end position="248"/>
    </location>
</feature>